<organism evidence="2 3">
    <name type="scientific">Acrocarpospora macrocephala</name>
    <dbReference type="NCBI Taxonomy" id="150177"/>
    <lineage>
        <taxon>Bacteria</taxon>
        <taxon>Bacillati</taxon>
        <taxon>Actinomycetota</taxon>
        <taxon>Actinomycetes</taxon>
        <taxon>Streptosporangiales</taxon>
        <taxon>Streptosporangiaceae</taxon>
        <taxon>Acrocarpospora</taxon>
    </lineage>
</organism>
<name>A0A5M3X119_9ACTN</name>
<dbReference type="OrthoDB" id="3534969at2"/>
<accession>A0A5M3X119</accession>
<feature type="compositionally biased region" description="Low complexity" evidence="1">
    <location>
        <begin position="205"/>
        <end position="230"/>
    </location>
</feature>
<dbReference type="Proteomes" id="UP000331127">
    <property type="component" value="Unassembled WGS sequence"/>
</dbReference>
<dbReference type="AlphaFoldDB" id="A0A5M3X119"/>
<keyword evidence="3" id="KW-1185">Reference proteome</keyword>
<feature type="region of interest" description="Disordered" evidence="1">
    <location>
        <begin position="154"/>
        <end position="257"/>
    </location>
</feature>
<protein>
    <submittedName>
        <fullName evidence="2">Uncharacterized protein</fullName>
    </submittedName>
</protein>
<sequence length="356" mass="37420">MGLLSNLLLPGRLRTGPTVLLPAKVKPDALLEAVQLADPTAAQDGEELLAAGTRIHAPLELTADLLRKLSIQDEDRLWAYRVVAERPLPMDYYDKFLAAGIAYRYGGWSLCEGSADDPAEDESRLAAVYLPEMPDQEELATLLRGLLRLPEPTAETDADAEAGTDTEVAEVAEPAEESSDEATASADASDETAAEKTASEEPAPEDAAPAATTADEPAPEASGESTSDETASADDSAEEGPSDEAAEAGDGDESDKSGLVQIQSGQTIVYTGADIQVTASYETRFPAVVAGLMPYATEVVRIAVRALEDGELDGDDLVLEPGKVALSLGNALDGPVVDAWGFQILEVEDLLPARRV</sequence>
<comment type="caution">
    <text evidence="2">The sequence shown here is derived from an EMBL/GenBank/DDBJ whole genome shotgun (WGS) entry which is preliminary data.</text>
</comment>
<evidence type="ECO:0000313" key="2">
    <source>
        <dbReference type="EMBL" id="GES14690.1"/>
    </source>
</evidence>
<gene>
    <name evidence="2" type="ORF">Amac_082870</name>
</gene>
<dbReference type="RefSeq" id="WP_155359855.1">
    <property type="nucleotide sequence ID" value="NZ_BAAAHL010000067.1"/>
</dbReference>
<proteinExistence type="predicted"/>
<dbReference type="EMBL" id="BLAE01000063">
    <property type="protein sequence ID" value="GES14690.1"/>
    <property type="molecule type" value="Genomic_DNA"/>
</dbReference>
<reference evidence="2 3" key="1">
    <citation type="submission" date="2019-10" db="EMBL/GenBank/DDBJ databases">
        <title>Whole genome shotgun sequence of Acrocarpospora macrocephala NBRC 16266.</title>
        <authorList>
            <person name="Ichikawa N."/>
            <person name="Kimura A."/>
            <person name="Kitahashi Y."/>
            <person name="Komaki H."/>
            <person name="Oguchi A."/>
        </authorList>
    </citation>
    <scope>NUCLEOTIDE SEQUENCE [LARGE SCALE GENOMIC DNA]</scope>
    <source>
        <strain evidence="2 3">NBRC 16266</strain>
    </source>
</reference>
<evidence type="ECO:0000313" key="3">
    <source>
        <dbReference type="Proteomes" id="UP000331127"/>
    </source>
</evidence>
<feature type="compositionally biased region" description="Acidic residues" evidence="1">
    <location>
        <begin position="154"/>
        <end position="180"/>
    </location>
</feature>
<evidence type="ECO:0000256" key="1">
    <source>
        <dbReference type="SAM" id="MobiDB-lite"/>
    </source>
</evidence>
<feature type="compositionally biased region" description="Acidic residues" evidence="1">
    <location>
        <begin position="231"/>
        <end position="253"/>
    </location>
</feature>